<dbReference type="RefSeq" id="WP_079703523.1">
    <property type="nucleotide sequence ID" value="NZ_FUYR01000003.1"/>
</dbReference>
<dbReference type="GO" id="GO:0070063">
    <property type="term" value="F:RNA polymerase binding"/>
    <property type="evidence" value="ECO:0007669"/>
    <property type="project" value="InterPro"/>
</dbReference>
<dbReference type="AlphaFoldDB" id="A0A1T5EHI0"/>
<dbReference type="GO" id="GO:0032784">
    <property type="term" value="P:regulation of DNA-templated transcription elongation"/>
    <property type="evidence" value="ECO:0007669"/>
    <property type="project" value="InterPro"/>
</dbReference>
<dbReference type="STRING" id="572036.SAMN05661099_3015"/>
<dbReference type="SUPFAM" id="SSF54534">
    <property type="entry name" value="FKBP-like"/>
    <property type="match status" value="1"/>
</dbReference>
<evidence type="ECO:0000313" key="2">
    <source>
        <dbReference type="EMBL" id="SKB83356.1"/>
    </source>
</evidence>
<reference evidence="3" key="1">
    <citation type="submission" date="2017-02" db="EMBL/GenBank/DDBJ databases">
        <authorList>
            <person name="Varghese N."/>
            <person name="Submissions S."/>
        </authorList>
    </citation>
    <scope>NUCLEOTIDE SEQUENCE [LARGE SCALE GENOMIC DNA]</scope>
    <source>
        <strain evidence="3">DSM 22385</strain>
    </source>
</reference>
<proteinExistence type="predicted"/>
<dbReference type="PANTHER" id="PTHR30437:SF5">
    <property type="entry name" value="REGULATOR OF NUCLEOSIDE DIPHOSPHATE KINASE"/>
    <property type="match status" value="1"/>
</dbReference>
<dbReference type="Proteomes" id="UP000189981">
    <property type="component" value="Unassembled WGS sequence"/>
</dbReference>
<feature type="domain" description="Transcription elongation factor GreA/GreB C-terminal" evidence="1">
    <location>
        <begin position="50"/>
        <end position="124"/>
    </location>
</feature>
<protein>
    <submittedName>
        <fullName evidence="2">Regulator of nucleoside diphosphate kinase</fullName>
    </submittedName>
</protein>
<gene>
    <name evidence="2" type="ORF">SAMN05661099_3015</name>
</gene>
<evidence type="ECO:0000259" key="1">
    <source>
        <dbReference type="Pfam" id="PF01272"/>
    </source>
</evidence>
<dbReference type="PANTHER" id="PTHR30437">
    <property type="entry name" value="TRANSCRIPTION ELONGATION FACTOR GREA"/>
    <property type="match status" value="1"/>
</dbReference>
<sequence>METNKIVLSKGMYGLLKTHLKTNNKLSVFNKTKLEKELKAAQIRVSSEIPVDVVSVNRNVKVLDIATDEELNFDLVAPADAKIKNNKVSILSPVGVALIGYPEGTHVEWDMPEGLKTFIIQKVTPLS</sequence>
<evidence type="ECO:0000313" key="3">
    <source>
        <dbReference type="Proteomes" id="UP000189981"/>
    </source>
</evidence>
<dbReference type="InterPro" id="IPR001437">
    <property type="entry name" value="Tscrpt_elong_fac_GreA/B_C"/>
</dbReference>
<accession>A0A1T5EHI0</accession>
<organism evidence="2 3">
    <name type="scientific">Daejeonella lutea</name>
    <dbReference type="NCBI Taxonomy" id="572036"/>
    <lineage>
        <taxon>Bacteria</taxon>
        <taxon>Pseudomonadati</taxon>
        <taxon>Bacteroidota</taxon>
        <taxon>Sphingobacteriia</taxon>
        <taxon>Sphingobacteriales</taxon>
        <taxon>Sphingobacteriaceae</taxon>
        <taxon>Daejeonella</taxon>
    </lineage>
</organism>
<dbReference type="GO" id="GO:0003677">
    <property type="term" value="F:DNA binding"/>
    <property type="evidence" value="ECO:0007669"/>
    <property type="project" value="InterPro"/>
</dbReference>
<dbReference type="GO" id="GO:0016301">
    <property type="term" value="F:kinase activity"/>
    <property type="evidence" value="ECO:0007669"/>
    <property type="project" value="UniProtKB-KW"/>
</dbReference>
<dbReference type="GO" id="GO:0006354">
    <property type="term" value="P:DNA-templated transcription elongation"/>
    <property type="evidence" value="ECO:0007669"/>
    <property type="project" value="TreeGrafter"/>
</dbReference>
<dbReference type="Gene3D" id="3.10.50.30">
    <property type="entry name" value="Transcription elongation factor, GreA/GreB, C-terminal domain"/>
    <property type="match status" value="1"/>
</dbReference>
<name>A0A1T5EHI0_9SPHI</name>
<dbReference type="InterPro" id="IPR036953">
    <property type="entry name" value="GreA/GreB_C_sf"/>
</dbReference>
<dbReference type="Pfam" id="PF01272">
    <property type="entry name" value="GreA_GreB"/>
    <property type="match status" value="1"/>
</dbReference>
<dbReference type="InterPro" id="IPR023459">
    <property type="entry name" value="Tscrpt_elong_fac_GreA/B_fam"/>
</dbReference>
<dbReference type="EMBL" id="FUYR01000003">
    <property type="protein sequence ID" value="SKB83356.1"/>
    <property type="molecule type" value="Genomic_DNA"/>
</dbReference>
<keyword evidence="2" id="KW-0808">Transferase</keyword>
<keyword evidence="2" id="KW-0418">Kinase</keyword>
<keyword evidence="3" id="KW-1185">Reference proteome</keyword>
<dbReference type="OrthoDB" id="192847at2"/>